<dbReference type="GO" id="GO:0050355">
    <property type="term" value="F:inorganic triphosphate phosphatase activity"/>
    <property type="evidence" value="ECO:0007669"/>
    <property type="project" value="InterPro"/>
</dbReference>
<dbReference type="PANTHER" id="PTHR39569:SF1">
    <property type="entry name" value="INORGANIC TRIPHOSPHATASE"/>
    <property type="match status" value="1"/>
</dbReference>
<dbReference type="PATRIC" id="fig|1197174.4.peg.2256"/>
<reference evidence="2 3" key="1">
    <citation type="journal article" date="2012" name="J. Bacteriol.">
        <title>Genome Sequence of Pectin-Degrading Alishewanella aestuarii Strain B11T, Isolated from Tidal Flat Sediment.</title>
        <authorList>
            <person name="Jung J."/>
            <person name="Choi S."/>
            <person name="Chun J."/>
            <person name="Park W."/>
        </authorList>
    </citation>
    <scope>NUCLEOTIDE SEQUENCE [LARGE SCALE GENOMIC DNA]</scope>
    <source>
        <strain evidence="2 3">B11</strain>
    </source>
</reference>
<sequence length="309" mass="35117">MSLELELKFLVGAADAPQVGKLLALYGQVTANPAQPLLNAYFDTPQQWFRRHDMGLRSRQKQGKFEQTIKLAGQQHGALQIRPEYNLPCAGVVPELAAFPSNIWPAQAEPAVLQQHLLELFRTDFIRQSWQLTSPQALIEIVYDQGEVRSGERRQLISELELELLDGDALALFDLAEFLLQALPLRAGWLSKAARGYQLYLQHGTPYPPEIPLSVLPAERLLRHLQRLQQLENCYSQQLNLALLQDVAAELQLLTDILQDEGEQLLASQGRGLLRQLAEQRGLLFNQQSYQLWLLKLSRLLWQRQQSGC</sequence>
<dbReference type="Pfam" id="PF01928">
    <property type="entry name" value="CYTH"/>
    <property type="match status" value="1"/>
</dbReference>
<proteinExistence type="predicted"/>
<dbReference type="EMBL" id="ALAB01000027">
    <property type="protein sequence ID" value="EJI85202.1"/>
    <property type="molecule type" value="Genomic_DNA"/>
</dbReference>
<dbReference type="GO" id="GO:0046872">
    <property type="term" value="F:metal ion binding"/>
    <property type="evidence" value="ECO:0007669"/>
    <property type="project" value="TreeGrafter"/>
</dbReference>
<dbReference type="InterPro" id="IPR033469">
    <property type="entry name" value="CYTH-like_dom_sf"/>
</dbReference>
<dbReference type="InterPro" id="IPR023577">
    <property type="entry name" value="CYTH_domain"/>
</dbReference>
<dbReference type="SUPFAM" id="SSF55154">
    <property type="entry name" value="CYTH-like phosphatases"/>
    <property type="match status" value="1"/>
</dbReference>
<evidence type="ECO:0000313" key="3">
    <source>
        <dbReference type="Proteomes" id="UP000012043"/>
    </source>
</evidence>
<dbReference type="PROSITE" id="PS51707">
    <property type="entry name" value="CYTH"/>
    <property type="match status" value="1"/>
</dbReference>
<evidence type="ECO:0000313" key="2">
    <source>
        <dbReference type="EMBL" id="EJI85202.1"/>
    </source>
</evidence>
<protein>
    <submittedName>
        <fullName evidence="2">Adenylate cyclase</fullName>
    </submittedName>
</protein>
<dbReference type="RefSeq" id="WP_008609188.1">
    <property type="nucleotide sequence ID" value="NZ_ALAB01000027.1"/>
</dbReference>
<organism evidence="2 3">
    <name type="scientific">Alishewanella aestuarii B11</name>
    <dbReference type="NCBI Taxonomy" id="1197174"/>
    <lineage>
        <taxon>Bacteria</taxon>
        <taxon>Pseudomonadati</taxon>
        <taxon>Pseudomonadota</taxon>
        <taxon>Gammaproteobacteria</taxon>
        <taxon>Alteromonadales</taxon>
        <taxon>Alteromonadaceae</taxon>
        <taxon>Alishewanella</taxon>
    </lineage>
</organism>
<gene>
    <name evidence="2" type="ORF">AEST_23040</name>
</gene>
<dbReference type="SMART" id="SM01118">
    <property type="entry name" value="CYTH"/>
    <property type="match status" value="1"/>
</dbReference>
<accession>J2IDF7</accession>
<name>J2IDF7_9ALTE</name>
<feature type="domain" description="CYTH" evidence="1">
    <location>
        <begin position="2"/>
        <end position="203"/>
    </location>
</feature>
<dbReference type="Proteomes" id="UP000012043">
    <property type="component" value="Unassembled WGS sequence"/>
</dbReference>
<dbReference type="Gene3D" id="2.40.320.10">
    <property type="entry name" value="Hypothetical Protein Pfu-838710-001"/>
    <property type="match status" value="1"/>
</dbReference>
<dbReference type="CDD" id="cd07756">
    <property type="entry name" value="CYTH-like_Pase_CHAD"/>
    <property type="match status" value="1"/>
</dbReference>
<dbReference type="InterPro" id="IPR039013">
    <property type="entry name" value="YgiF"/>
</dbReference>
<comment type="caution">
    <text evidence="2">The sequence shown here is derived from an EMBL/GenBank/DDBJ whole genome shotgun (WGS) entry which is preliminary data.</text>
</comment>
<keyword evidence="3" id="KW-1185">Reference proteome</keyword>
<dbReference type="PANTHER" id="PTHR39569">
    <property type="entry name" value="INORGANIC TRIPHOSPHATASE"/>
    <property type="match status" value="1"/>
</dbReference>
<dbReference type="AlphaFoldDB" id="J2IDF7"/>
<evidence type="ECO:0000259" key="1">
    <source>
        <dbReference type="PROSITE" id="PS51707"/>
    </source>
</evidence>